<dbReference type="InterPro" id="IPR009079">
    <property type="entry name" value="4_helix_cytokine-like_core"/>
</dbReference>
<dbReference type="GO" id="GO:0008284">
    <property type="term" value="P:positive regulation of cell population proliferation"/>
    <property type="evidence" value="ECO:0007669"/>
    <property type="project" value="TreeGrafter"/>
</dbReference>
<feature type="signal peptide" evidence="3">
    <location>
        <begin position="1"/>
        <end position="21"/>
    </location>
</feature>
<dbReference type="PANTHER" id="PTHR11032:SF1">
    <property type="entry name" value="FMS-RELATED TYROSINE KINASE 3 LIGAND"/>
    <property type="match status" value="1"/>
</dbReference>
<reference evidence="4" key="1">
    <citation type="submission" date="2016-12" db="EMBL/GenBank/DDBJ databases">
        <title>Mouse lemur reference genome and diversity panel.</title>
        <authorList>
            <person name="Harris R."/>
            <person name="Larsen P."/>
            <person name="Liu Y."/>
            <person name="Hughes D.S."/>
            <person name="Murali S."/>
            <person name="Raveendran M."/>
            <person name="Korchina V."/>
            <person name="Wang M."/>
            <person name="Jhangiani S."/>
            <person name="Bandaranaike D."/>
            <person name="Bellair M."/>
            <person name="Blankenburg K."/>
            <person name="Chao H."/>
            <person name="Dahdouli M."/>
            <person name="Dinh H."/>
            <person name="Doddapaneni H."/>
            <person name="English A."/>
            <person name="Firestine M."/>
            <person name="Gnanaolivu R."/>
            <person name="Gross S."/>
            <person name="Hernandez B."/>
            <person name="Javaid M."/>
            <person name="Jayaseelan J."/>
            <person name="Jones J."/>
            <person name="Khan Z."/>
            <person name="Kovar C."/>
            <person name="Kurapati P."/>
            <person name="Le B."/>
            <person name="Lee S."/>
            <person name="Li M."/>
            <person name="Mathew T."/>
            <person name="Narasimhan A."/>
            <person name="Ngo D."/>
            <person name="Nguyen L."/>
            <person name="Okwuonu G."/>
            <person name="Ongeri F."/>
            <person name="Osuji N."/>
            <person name="Pu L.-L."/>
            <person name="Puazo M."/>
            <person name="Quiroz J."/>
            <person name="Raj R."/>
            <person name="Rajbhandari K."/>
            <person name="Reid J.G."/>
            <person name="Santibanez J."/>
            <person name="Sexton D."/>
            <person name="Skinner E."/>
            <person name="Vee V."/>
            <person name="Weissenberger G."/>
            <person name="Wu Y."/>
            <person name="Xin Y."/>
            <person name="Han Y."/>
            <person name="Campbell C."/>
            <person name="Brown A."/>
            <person name="Sullivan B."/>
            <person name="Shelton J."/>
            <person name="Brown S."/>
            <person name="Dudchenko O."/>
            <person name="Machol I."/>
            <person name="Durand N."/>
            <person name="Shamim M."/>
            <person name="Lieberman A."/>
            <person name="Muzny D.M."/>
            <person name="Richards S."/>
            <person name="Yoder A."/>
            <person name="Worley K.C."/>
            <person name="Rogers J."/>
            <person name="Gibbs R.A."/>
        </authorList>
    </citation>
    <scope>NUCLEOTIDE SEQUENCE [LARGE SCALE GENOMIC DNA]</scope>
</reference>
<dbReference type="GO" id="GO:0016020">
    <property type="term" value="C:membrane"/>
    <property type="evidence" value="ECO:0007669"/>
    <property type="project" value="InterPro"/>
</dbReference>
<evidence type="ECO:0000256" key="1">
    <source>
        <dbReference type="SAM" id="MobiDB-lite"/>
    </source>
</evidence>
<evidence type="ECO:0000313" key="4">
    <source>
        <dbReference type="Ensembl" id="ENSMICP00000048210.1"/>
    </source>
</evidence>
<dbReference type="Proteomes" id="UP000694394">
    <property type="component" value="Chromosome 22"/>
</dbReference>
<dbReference type="Gene3D" id="1.20.1250.10">
    <property type="match status" value="1"/>
</dbReference>
<reference evidence="4" key="2">
    <citation type="submission" date="2025-08" db="UniProtKB">
        <authorList>
            <consortium name="Ensembl"/>
        </authorList>
    </citation>
    <scope>IDENTIFICATION</scope>
</reference>
<dbReference type="GO" id="GO:0005615">
    <property type="term" value="C:extracellular space"/>
    <property type="evidence" value="ECO:0007669"/>
    <property type="project" value="TreeGrafter"/>
</dbReference>
<evidence type="ECO:0000256" key="2">
    <source>
        <dbReference type="SAM" id="Phobius"/>
    </source>
</evidence>
<evidence type="ECO:0000313" key="5">
    <source>
        <dbReference type="Proteomes" id="UP000694394"/>
    </source>
</evidence>
<dbReference type="Pfam" id="PF02947">
    <property type="entry name" value="Flt3_lig"/>
    <property type="match status" value="1"/>
</dbReference>
<keyword evidence="3" id="KW-0732">Signal</keyword>
<dbReference type="GO" id="GO:0005125">
    <property type="term" value="F:cytokine activity"/>
    <property type="evidence" value="ECO:0007669"/>
    <property type="project" value="InterPro"/>
</dbReference>
<dbReference type="GO" id="GO:0009986">
    <property type="term" value="C:cell surface"/>
    <property type="evidence" value="ECO:0007669"/>
    <property type="project" value="TreeGrafter"/>
</dbReference>
<dbReference type="Ensembl" id="ENSMICT00000060390.1">
    <property type="protein sequence ID" value="ENSMICP00000048210.1"/>
    <property type="gene ID" value="ENSMICG00000030023.2"/>
</dbReference>
<organism evidence="4 5">
    <name type="scientific">Microcebus murinus</name>
    <name type="common">Gray mouse lemur</name>
    <name type="synonym">Lemur murinus</name>
    <dbReference type="NCBI Taxonomy" id="30608"/>
    <lineage>
        <taxon>Eukaryota</taxon>
        <taxon>Metazoa</taxon>
        <taxon>Chordata</taxon>
        <taxon>Craniata</taxon>
        <taxon>Vertebrata</taxon>
        <taxon>Euteleostomi</taxon>
        <taxon>Mammalia</taxon>
        <taxon>Eutheria</taxon>
        <taxon>Euarchontoglires</taxon>
        <taxon>Primates</taxon>
        <taxon>Strepsirrhini</taxon>
        <taxon>Lemuriformes</taxon>
        <taxon>Cheirogaleidae</taxon>
        <taxon>Microcebus</taxon>
    </lineage>
</organism>
<keyword evidence="5" id="KW-1185">Reference proteome</keyword>
<dbReference type="GO" id="GO:0030971">
    <property type="term" value="F:receptor tyrosine kinase binding"/>
    <property type="evidence" value="ECO:0007669"/>
    <property type="project" value="TreeGrafter"/>
</dbReference>
<keyword evidence="2" id="KW-0812">Transmembrane</keyword>
<evidence type="ECO:0000256" key="3">
    <source>
        <dbReference type="SAM" id="SignalP"/>
    </source>
</evidence>
<name>A0A8C5YAJ0_MICMU</name>
<reference evidence="4" key="3">
    <citation type="submission" date="2025-09" db="UniProtKB">
        <authorList>
            <consortium name="Ensembl"/>
        </authorList>
    </citation>
    <scope>IDENTIFICATION</scope>
</reference>
<keyword evidence="2" id="KW-0472">Membrane</keyword>
<feature type="chain" id="PRO_5034647945" evidence="3">
    <location>
        <begin position="22"/>
        <end position="213"/>
    </location>
</feature>
<accession>A0A8C5YAJ0</accession>
<feature type="region of interest" description="Disordered" evidence="1">
    <location>
        <begin position="192"/>
        <end position="213"/>
    </location>
</feature>
<dbReference type="PANTHER" id="PTHR11032">
    <property type="entry name" value="SL CYTOKINE"/>
    <property type="match status" value="1"/>
</dbReference>
<keyword evidence="2" id="KW-1133">Transmembrane helix</keyword>
<dbReference type="SUPFAM" id="SSF47266">
    <property type="entry name" value="4-helical cytokines"/>
    <property type="match status" value="1"/>
</dbReference>
<dbReference type="InterPro" id="IPR004213">
    <property type="entry name" value="Flt3_lig"/>
</dbReference>
<protein>
    <submittedName>
        <fullName evidence="4">Fms related receptor tyrosine kinase 3 ligand</fullName>
    </submittedName>
</protein>
<proteinExistence type="predicted"/>
<feature type="transmembrane region" description="Helical" evidence="2">
    <location>
        <begin position="163"/>
        <end position="183"/>
    </location>
</feature>
<dbReference type="EMBL" id="ABDC03026872">
    <property type="status" value="NOT_ANNOTATED_CDS"/>
    <property type="molecule type" value="Genomic_DNA"/>
</dbReference>
<sequence length="213" mass="23641">MRRWAETPLLLLLLLSASLRGTQHCSFQHSPISSTFARNIGELSDHLLLDYPVTVASNLQEEELCGALWRLVLAQRWMEQLKTVAGSQMQKLLEAVNTEIVFVTTCAFQDTSQQLVALKPWITRRNFSPCLELRCQPDPSTLPPPQSPGAWGATALPAPQPPLQLLLLLPLVALVLPAAVCCLRWRRARRRTPCPGEQAPPTSSPQDVLLVEP</sequence>
<dbReference type="AlphaFoldDB" id="A0A8C5YAJ0"/>
<gene>
    <name evidence="4" type="primary">FLT3LG</name>
</gene>
<dbReference type="GeneTree" id="ENSGT00530000064424"/>